<accession>A0A2N1MI97</accession>
<proteinExistence type="predicted"/>
<evidence type="ECO:0000313" key="1">
    <source>
        <dbReference type="EMBL" id="PKK61360.1"/>
    </source>
</evidence>
<dbReference type="VEuPathDB" id="FungiDB:FUN_016531"/>
<comment type="caution">
    <text evidence="1">The sequence shown here is derived from an EMBL/GenBank/DDBJ whole genome shotgun (WGS) entry which is preliminary data.</text>
</comment>
<protein>
    <recommendedName>
        <fullName evidence="3">DUF4218 domain-containing protein</fullName>
    </recommendedName>
</protein>
<organism evidence="1 2">
    <name type="scientific">Rhizophagus irregularis</name>
    <dbReference type="NCBI Taxonomy" id="588596"/>
    <lineage>
        <taxon>Eukaryota</taxon>
        <taxon>Fungi</taxon>
        <taxon>Fungi incertae sedis</taxon>
        <taxon>Mucoromycota</taxon>
        <taxon>Glomeromycotina</taxon>
        <taxon>Glomeromycetes</taxon>
        <taxon>Glomerales</taxon>
        <taxon>Glomeraceae</taxon>
        <taxon>Rhizophagus</taxon>
    </lineage>
</organism>
<evidence type="ECO:0008006" key="3">
    <source>
        <dbReference type="Google" id="ProtNLM"/>
    </source>
</evidence>
<evidence type="ECO:0000313" key="2">
    <source>
        <dbReference type="Proteomes" id="UP000233469"/>
    </source>
</evidence>
<sequence length="257" mass="29690">MWDLLSVNDREILGNFVKACSLLVCQIINTNEINEDHNRLLKIGQLIEEHYGENLITLNIHLSLHIAECCHDYGNQKLVNGLKLIEPRQTASSLAAYNDLRSEELVQFKRIFCSELEDTITGSKIYLGNLLIVQPIINQCGRIRVAAEIFGSALAPRYKKNSYILAKFTQDNESIELYPGMVQFYFEHVLRLPTIAEQDDDRSVNIELWKLNEFYEMSRDSIIPIHNIYSRFIPTNFTIGTNNNNNNSRRKAKTYMD</sequence>
<dbReference type="EMBL" id="LLXL01002246">
    <property type="protein sequence ID" value="PKK61360.1"/>
    <property type="molecule type" value="Genomic_DNA"/>
</dbReference>
<dbReference type="VEuPathDB" id="FungiDB:RhiirFUN_024121"/>
<reference evidence="1 2" key="2">
    <citation type="submission" date="2017-10" db="EMBL/GenBank/DDBJ databases">
        <title>Extensive intraspecific genome diversity in a model arbuscular mycorrhizal fungus.</title>
        <authorList>
            <person name="Chen E.C.H."/>
            <person name="Morin E."/>
            <person name="Baudet D."/>
            <person name="Noel J."/>
            <person name="Ndikumana S."/>
            <person name="Charron P."/>
            <person name="St-Onge C."/>
            <person name="Giorgi J."/>
            <person name="Grigoriev I.V."/>
            <person name="Roux C."/>
            <person name="Martin F.M."/>
            <person name="Corradi N."/>
        </authorList>
    </citation>
    <scope>NUCLEOTIDE SEQUENCE [LARGE SCALE GENOMIC DNA]</scope>
    <source>
        <strain evidence="1 2">C2</strain>
    </source>
</reference>
<gene>
    <name evidence="1" type="ORF">RhiirC2_791911</name>
</gene>
<name>A0A2N1MI97_9GLOM</name>
<reference evidence="1 2" key="1">
    <citation type="submission" date="2016-04" db="EMBL/GenBank/DDBJ databases">
        <title>Genome analyses suggest a sexual origin of heterokaryosis in a supposedly ancient asexual fungus.</title>
        <authorList>
            <person name="Ropars J."/>
            <person name="Sedzielewska K."/>
            <person name="Noel J."/>
            <person name="Charron P."/>
            <person name="Farinelli L."/>
            <person name="Marton T."/>
            <person name="Kruger M."/>
            <person name="Pelin A."/>
            <person name="Brachmann A."/>
            <person name="Corradi N."/>
        </authorList>
    </citation>
    <scope>NUCLEOTIDE SEQUENCE [LARGE SCALE GENOMIC DNA]</scope>
    <source>
        <strain evidence="1 2">C2</strain>
    </source>
</reference>
<dbReference type="Proteomes" id="UP000233469">
    <property type="component" value="Unassembled WGS sequence"/>
</dbReference>
<dbReference type="VEuPathDB" id="FungiDB:RhiirA1_489222"/>
<dbReference type="AlphaFoldDB" id="A0A2N1MI97"/>